<organism evidence="1 2">
    <name type="scientific">Aureobasidium namibiae CBS 147.97</name>
    <dbReference type="NCBI Taxonomy" id="1043004"/>
    <lineage>
        <taxon>Eukaryota</taxon>
        <taxon>Fungi</taxon>
        <taxon>Dikarya</taxon>
        <taxon>Ascomycota</taxon>
        <taxon>Pezizomycotina</taxon>
        <taxon>Dothideomycetes</taxon>
        <taxon>Dothideomycetidae</taxon>
        <taxon>Dothideales</taxon>
        <taxon>Saccotheciaceae</taxon>
        <taxon>Aureobasidium</taxon>
    </lineage>
</organism>
<dbReference type="Proteomes" id="UP000027730">
    <property type="component" value="Unassembled WGS sequence"/>
</dbReference>
<sequence length="160" mass="18506">MPDSDMVRAAPGSKWLYFDRLRRAERAGRSSRSWERLLETARSEATEKLMESVHSRKTHIVNLAIRCPTYICLEPGYVPSAMLVEWRSTMRSVARQQVDRVHSATMTGLEDDLHSCSGLWHNHVDAAMLHEQPPARLARDKMRIPGTESWEIRQRYYPGD</sequence>
<gene>
    <name evidence="1" type="ORF">M436DRAFT_61095</name>
</gene>
<protein>
    <submittedName>
        <fullName evidence="1">Uncharacterized protein</fullName>
    </submittedName>
</protein>
<dbReference type="EMBL" id="KL584704">
    <property type="protein sequence ID" value="KEQ75777.1"/>
    <property type="molecule type" value="Genomic_DNA"/>
</dbReference>
<keyword evidence="2" id="KW-1185">Reference proteome</keyword>
<reference evidence="1 2" key="1">
    <citation type="journal article" date="2014" name="BMC Genomics">
        <title>Genome sequencing of four Aureobasidium pullulans varieties: biotechnological potential, stress tolerance, and description of new species.</title>
        <authorList>
            <person name="Gostin Ar C."/>
            <person name="Ohm R.A."/>
            <person name="Kogej T."/>
            <person name="Sonjak S."/>
            <person name="Turk M."/>
            <person name="Zajc J."/>
            <person name="Zalar P."/>
            <person name="Grube M."/>
            <person name="Sun H."/>
            <person name="Han J."/>
            <person name="Sharma A."/>
            <person name="Chiniquy J."/>
            <person name="Ngan C.Y."/>
            <person name="Lipzen A."/>
            <person name="Barry K."/>
            <person name="Grigoriev I.V."/>
            <person name="Gunde-Cimerman N."/>
        </authorList>
    </citation>
    <scope>NUCLEOTIDE SEQUENCE [LARGE SCALE GENOMIC DNA]</scope>
    <source>
        <strain evidence="1 2">CBS 147.97</strain>
    </source>
</reference>
<evidence type="ECO:0000313" key="2">
    <source>
        <dbReference type="Proteomes" id="UP000027730"/>
    </source>
</evidence>
<name>A0A074X152_9PEZI</name>
<evidence type="ECO:0000313" key="1">
    <source>
        <dbReference type="EMBL" id="KEQ75777.1"/>
    </source>
</evidence>
<dbReference type="AlphaFoldDB" id="A0A074X152"/>
<accession>A0A074X152</accession>
<proteinExistence type="predicted"/>
<dbReference type="RefSeq" id="XP_013430251.1">
    <property type="nucleotide sequence ID" value="XM_013574797.1"/>
</dbReference>
<dbReference type="GeneID" id="25413119"/>
<dbReference type="HOGENOM" id="CLU_1651795_0_0_1"/>